<evidence type="ECO:0000259" key="2">
    <source>
        <dbReference type="PROSITE" id="PS50011"/>
    </source>
</evidence>
<feature type="compositionally biased region" description="Basic residues" evidence="1">
    <location>
        <begin position="633"/>
        <end position="642"/>
    </location>
</feature>
<dbReference type="InterPro" id="IPR000719">
    <property type="entry name" value="Prot_kinase_dom"/>
</dbReference>
<evidence type="ECO:0000313" key="3">
    <source>
        <dbReference type="EMBL" id="KAL2284721.1"/>
    </source>
</evidence>
<dbReference type="PROSITE" id="PS50011">
    <property type="entry name" value="PROTEIN_KINASE_DOM"/>
    <property type="match status" value="1"/>
</dbReference>
<dbReference type="PANTHER" id="PTHR44305">
    <property type="entry name" value="SI:DKEY-192D15.2-RELATED"/>
    <property type="match status" value="1"/>
</dbReference>
<dbReference type="InterPro" id="IPR011009">
    <property type="entry name" value="Kinase-like_dom_sf"/>
</dbReference>
<reference evidence="3 4" key="1">
    <citation type="submission" date="2024-03" db="EMBL/GenBank/DDBJ databases">
        <title>A high-quality draft genome sequence of Diaporthe vaccinii, a causative agent of upright dieback and viscid rot disease in cranberry plants.</title>
        <authorList>
            <person name="Sarrasin M."/>
            <person name="Lang B.F."/>
            <person name="Burger G."/>
        </authorList>
    </citation>
    <scope>NUCLEOTIDE SEQUENCE [LARGE SCALE GENOMIC DNA]</scope>
    <source>
        <strain evidence="3 4">IS7</strain>
    </source>
</reference>
<dbReference type="Proteomes" id="UP001600888">
    <property type="component" value="Unassembled WGS sequence"/>
</dbReference>
<dbReference type="SMART" id="SM00220">
    <property type="entry name" value="S_TKc"/>
    <property type="match status" value="1"/>
</dbReference>
<dbReference type="SUPFAM" id="SSF56112">
    <property type="entry name" value="Protein kinase-like (PK-like)"/>
    <property type="match status" value="1"/>
</dbReference>
<organism evidence="3 4">
    <name type="scientific">Diaporthe vaccinii</name>
    <dbReference type="NCBI Taxonomy" id="105482"/>
    <lineage>
        <taxon>Eukaryota</taxon>
        <taxon>Fungi</taxon>
        <taxon>Dikarya</taxon>
        <taxon>Ascomycota</taxon>
        <taxon>Pezizomycotina</taxon>
        <taxon>Sordariomycetes</taxon>
        <taxon>Sordariomycetidae</taxon>
        <taxon>Diaporthales</taxon>
        <taxon>Diaporthaceae</taxon>
        <taxon>Diaporthe</taxon>
        <taxon>Diaporthe eres species complex</taxon>
    </lineage>
</organism>
<accession>A0ABR4EQJ8</accession>
<proteinExistence type="predicted"/>
<dbReference type="InterPro" id="IPR053083">
    <property type="entry name" value="TF_kinase-domain_protein"/>
</dbReference>
<protein>
    <recommendedName>
        <fullName evidence="2">Protein kinase domain-containing protein</fullName>
    </recommendedName>
</protein>
<dbReference type="EMBL" id="JBAWTH010000035">
    <property type="protein sequence ID" value="KAL2284721.1"/>
    <property type="molecule type" value="Genomic_DNA"/>
</dbReference>
<name>A0ABR4EQJ8_9PEZI</name>
<comment type="caution">
    <text evidence="3">The sequence shown here is derived from an EMBL/GenBank/DDBJ whole genome shotgun (WGS) entry which is preliminary data.</text>
</comment>
<feature type="region of interest" description="Disordered" evidence="1">
    <location>
        <begin position="612"/>
        <end position="653"/>
    </location>
</feature>
<evidence type="ECO:0000313" key="4">
    <source>
        <dbReference type="Proteomes" id="UP001600888"/>
    </source>
</evidence>
<keyword evidence="4" id="KW-1185">Reference proteome</keyword>
<sequence length="653" mass="74195">MKRAHAGLGIPKTEIRGCTFDTAMAAVPPLTADEQEELQTMLNDFPEYQKYLQDRFSMYRGGEAGHTRSLGAIRTDFRNGARDRLNRIRARQVPRVNYTGRLTDNKRRLLAPEAELAREPYRTESGGGGGVDLEPAKQVVATDEFQRATAMMTAKKNFSFIKILGAGGNGMVVLWKWTPGGNPLEQGHYVVMKMSTVYDADEGRAEWEVVDDERKLTFRFCRAPHIVQAFIFPAKLPPLNPGKERSVVQHRIARNLLYAQGLLFMEFAKLGDLEHSLQRLARADRHMPPEALWLIFDCLVKACIAMEYPPRLVPAAAPLTKAGDFLPEVVPPGGQAAPVNGFRGVVHFDLDPKNIFLVGYDPRRRNPVLNPPHTQVPRFQVGDFGVARLGNDLWESVNTPGWNALERAEKRLEMWQQREMAKPRWFLPEQFTGEWDLLDRDPEEGPQNAPPGTWPAWSRWPITSGPGRYSHRSNIWHIGLNMWCILLLQTPDFPAVAGRMKSEEPPLVPPATDVPIQDQRWTYGYRLIADDDEGREYQQKFTPALCEAIAKCMMARQEHRPDLNQLQADITIALGNPLPRLDARVRRFFGSEATPPVHWRSAYTGVDLLHMDPFDPYPDDPEGEEADSPSPNPRRRKRRRTRQAPLEDLAYRP</sequence>
<gene>
    <name evidence="3" type="ORF">FJTKL_08803</name>
</gene>
<dbReference type="Gene3D" id="1.10.510.10">
    <property type="entry name" value="Transferase(Phosphotransferase) domain 1"/>
    <property type="match status" value="1"/>
</dbReference>
<feature type="domain" description="Protein kinase" evidence="2">
    <location>
        <begin position="158"/>
        <end position="572"/>
    </location>
</feature>
<feature type="compositionally biased region" description="Acidic residues" evidence="1">
    <location>
        <begin position="617"/>
        <end position="627"/>
    </location>
</feature>
<evidence type="ECO:0000256" key="1">
    <source>
        <dbReference type="SAM" id="MobiDB-lite"/>
    </source>
</evidence>